<name>A0ACC3AH87_9EURO</name>
<keyword evidence="1" id="KW-0418">Kinase</keyword>
<reference evidence="1" key="1">
    <citation type="submission" date="2022-10" db="EMBL/GenBank/DDBJ databases">
        <title>Culturing micro-colonial fungi from biological soil crusts in the Mojave desert and describing Neophaeococcomyces mojavensis, and introducing the new genera and species Taxawa tesnikishii.</title>
        <authorList>
            <person name="Kurbessoian T."/>
            <person name="Stajich J.E."/>
        </authorList>
    </citation>
    <scope>NUCLEOTIDE SEQUENCE</scope>
    <source>
        <strain evidence="1">JES_112</strain>
    </source>
</reference>
<comment type="caution">
    <text evidence="1">The sequence shown here is derived from an EMBL/GenBank/DDBJ whole genome shotgun (WGS) entry which is preliminary data.</text>
</comment>
<keyword evidence="2" id="KW-1185">Reference proteome</keyword>
<organism evidence="1 2">
    <name type="scientific">Neophaeococcomyces mojaviensis</name>
    <dbReference type="NCBI Taxonomy" id="3383035"/>
    <lineage>
        <taxon>Eukaryota</taxon>
        <taxon>Fungi</taxon>
        <taxon>Dikarya</taxon>
        <taxon>Ascomycota</taxon>
        <taxon>Pezizomycotina</taxon>
        <taxon>Eurotiomycetes</taxon>
        <taxon>Chaetothyriomycetidae</taxon>
        <taxon>Chaetothyriales</taxon>
        <taxon>Chaetothyriales incertae sedis</taxon>
        <taxon>Neophaeococcomyces</taxon>
    </lineage>
</organism>
<gene>
    <name evidence="1" type="primary">AVO1</name>
    <name evidence="1" type="ORF">H2198_001509</name>
</gene>
<dbReference type="Proteomes" id="UP001172386">
    <property type="component" value="Unassembled WGS sequence"/>
</dbReference>
<dbReference type="EMBL" id="JAPDRQ010000017">
    <property type="protein sequence ID" value="KAJ9662158.1"/>
    <property type="molecule type" value="Genomic_DNA"/>
</dbReference>
<keyword evidence="1" id="KW-0808">Transferase</keyword>
<sequence length="803" mass="87466">MALSQQEEQVGIPITVSPYDGIGERLINVNPSILNTPGFRAAGWTPDPINRTYSPPIPTAVNTEYFRSGGVLLREESRDDYDEEGGMVTGRKSNDTVGPSINVKRRRRREQIEDDDSSDLSDESDEDEETVQRAAQQIRFAKMPARDGSGSSLNKRSDTQGKPDVTITSPSKPDGRHRTGSLGAVEAVKARARADTTTSSDMSSENEIDPAYFQRRQISAQKAGKSVSLGDVIKAEHGHAGEMPAANPPDQDDSDGDSVESAASSELGETVDSGGLLNTMDDPRLDSSSPMLAGMRHTGIRPPSESPKKMRSTPALQALPPPRPISVVQPVSLLSRALKAKSSTSNPIQKFAGLSGKGSPNPLWLKVYAPFSENPEDPFEVPLLKTSKDGEPVIVAEAIGLCLWQYQEENLKPGLKAEQLNVNKWVLRMVEDGEVEYDFPALTRTSAMSDFTMNNNRGARARSRGKPFDEFALVEASPREFQANQKETPMFSPTKDEVAPSKPPPQEQGSSTVPTPPTSTRPSNRSKPLLAGQPFASALANTGFTPADKPTQTTTTSTPRLGTMKQLRVRYFDLDTTGQTTKVEISTDSYIAEILDLVCRQWNLDKAGFVLKVAGTNTVAALDRTVEALGTRSDLDLVRKRFGAGPSNLTGSPGSASPNAPLLLDIQGPTSKKGKKGQKMLHPLAQKQDMMMSATNFKKYYVTRRRVTSFTQNSSRVLVFDGDFLHNMPADTGKAMIDSNAKTNSFAFADIIRCKVSTKHSKLIRVVVSRANESKRYDFEARTAGEAQEIVDEITKEMKLARG</sequence>
<evidence type="ECO:0000313" key="1">
    <source>
        <dbReference type="EMBL" id="KAJ9662158.1"/>
    </source>
</evidence>
<protein>
    <submittedName>
        <fullName evidence="1">Component of a membrane-bound complex containing the Tor2p kinase</fullName>
    </submittedName>
</protein>
<proteinExistence type="predicted"/>
<evidence type="ECO:0000313" key="2">
    <source>
        <dbReference type="Proteomes" id="UP001172386"/>
    </source>
</evidence>
<accession>A0ACC3AH87</accession>